<feature type="transmembrane region" description="Helical" evidence="1">
    <location>
        <begin position="32"/>
        <end position="52"/>
    </location>
</feature>
<dbReference type="Pfam" id="PF09835">
    <property type="entry name" value="DUF2062"/>
    <property type="match status" value="1"/>
</dbReference>
<feature type="transmembrane region" description="Helical" evidence="1">
    <location>
        <begin position="126"/>
        <end position="149"/>
    </location>
</feature>
<keyword evidence="1" id="KW-0472">Membrane</keyword>
<evidence type="ECO:0000313" key="3">
    <source>
        <dbReference type="EMBL" id="CDK30859.1"/>
    </source>
</evidence>
<dbReference type="HOGENOM" id="CLU_1486466_0_0_7"/>
<keyword evidence="1" id="KW-1133">Transmembrane helix</keyword>
<reference evidence="3 4" key="1">
    <citation type="journal article" date="2015" name="Biol. Direct">
        <title>Babela massiliensis, a representative of a widespread bacterial phylum with unusual adaptations to parasitism in amoebae.</title>
        <authorList>
            <person name="Pagnier I."/>
            <person name="Yutin N."/>
            <person name="Croce O."/>
            <person name="Makarova K.S."/>
            <person name="Wolf Y.I."/>
            <person name="Benamar S."/>
            <person name="Raoult D."/>
            <person name="Koonin E.V."/>
            <person name="La Scola B."/>
        </authorList>
    </citation>
    <scope>NUCLEOTIDE SEQUENCE [LARGE SCALE GENOMIC DNA]</scope>
    <source>
        <strain evidence="4">BABL1</strain>
    </source>
</reference>
<feature type="domain" description="DUF2062" evidence="2">
    <location>
        <begin position="6"/>
        <end position="158"/>
    </location>
</feature>
<dbReference type="KEGG" id="dpb:BABL1_gene_155"/>
<dbReference type="PANTHER" id="PTHR40547:SF1">
    <property type="entry name" value="SLL0298 PROTEIN"/>
    <property type="match status" value="1"/>
</dbReference>
<dbReference type="OrthoDB" id="9794343at2"/>
<sequence>MILDKIKNFFLKLILEESSLKKLTLSFCFGNFIAWSATIPLQTPLIFLFSWLFRLNTKVTFATVYLISNPLTIVPIYAIDYAFGNWFLNTFLKIDTIKYNPAFAQTFSNFLNRYIDLSRILSGSSFCFWCLLIGGIVLPIILSIILYPIMKVVFDKLIKLYKNNVKNRENLRLDHEDNISK</sequence>
<feature type="transmembrane region" description="Helical" evidence="1">
    <location>
        <begin position="59"/>
        <end position="79"/>
    </location>
</feature>
<evidence type="ECO:0000256" key="1">
    <source>
        <dbReference type="SAM" id="Phobius"/>
    </source>
</evidence>
<dbReference type="AlphaFoldDB" id="V6DH34"/>
<proteinExistence type="predicted"/>
<keyword evidence="4" id="KW-1185">Reference proteome</keyword>
<gene>
    <name evidence="3" type="ORF">BABL1_gene_155</name>
</gene>
<protein>
    <submittedName>
        <fullName evidence="3">Uncharacterized protein conserved</fullName>
    </submittedName>
</protein>
<dbReference type="EMBL" id="HG793133">
    <property type="protein sequence ID" value="CDK30859.1"/>
    <property type="molecule type" value="Genomic_DNA"/>
</dbReference>
<organism evidence="3 4">
    <name type="scientific">Candidatus Babela massiliensis</name>
    <dbReference type="NCBI Taxonomy" id="673862"/>
    <lineage>
        <taxon>Bacteria</taxon>
        <taxon>Candidatus Babelota</taxon>
        <taxon>Candidatus Babeliae</taxon>
        <taxon>Candidatus Babeliales</taxon>
        <taxon>Candidatus Babeliaceae</taxon>
        <taxon>Candidatus Babela</taxon>
    </lineage>
</organism>
<name>V6DH34_9BACT</name>
<dbReference type="PANTHER" id="PTHR40547">
    <property type="entry name" value="SLL0298 PROTEIN"/>
    <property type="match status" value="1"/>
</dbReference>
<keyword evidence="1" id="KW-0812">Transmembrane</keyword>
<dbReference type="RefSeq" id="WP_023792651.1">
    <property type="nucleotide sequence ID" value="NC_023003.1"/>
</dbReference>
<dbReference type="Proteomes" id="UP000018769">
    <property type="component" value="Chromosome I"/>
</dbReference>
<dbReference type="STRING" id="673862.BABL1_gene_155"/>
<evidence type="ECO:0000259" key="2">
    <source>
        <dbReference type="Pfam" id="PF09835"/>
    </source>
</evidence>
<dbReference type="InterPro" id="IPR018639">
    <property type="entry name" value="DUF2062"/>
</dbReference>
<accession>V6DH34</accession>
<evidence type="ECO:0000313" key="4">
    <source>
        <dbReference type="Proteomes" id="UP000018769"/>
    </source>
</evidence>